<dbReference type="SMART" id="SM00323">
    <property type="entry name" value="RasGAP"/>
    <property type="match status" value="1"/>
</dbReference>
<dbReference type="InterPro" id="IPR008936">
    <property type="entry name" value="Rho_GTPase_activation_prot"/>
</dbReference>
<dbReference type="PANTHER" id="PTHR23101">
    <property type="entry name" value="RAB GDP/GTP EXCHANGE FACTOR"/>
    <property type="match status" value="1"/>
</dbReference>
<evidence type="ECO:0000313" key="11">
    <source>
        <dbReference type="Proteomes" id="UP000186922"/>
    </source>
</evidence>
<keyword evidence="3" id="KW-0343">GTPase activation</keyword>
<comment type="similarity">
    <text evidence="2">Belongs to the GAPVD1 family.</text>
</comment>
<dbReference type="GO" id="GO:0016020">
    <property type="term" value="C:membrane"/>
    <property type="evidence" value="ECO:0007669"/>
    <property type="project" value="UniProtKB-SubCell"/>
</dbReference>
<dbReference type="STRING" id="947166.A0A1D1UQQ1"/>
<evidence type="ECO:0000256" key="4">
    <source>
        <dbReference type="ARBA" id="ARBA00022583"/>
    </source>
</evidence>
<feature type="region of interest" description="Disordered" evidence="7">
    <location>
        <begin position="494"/>
        <end position="514"/>
    </location>
</feature>
<dbReference type="Pfam" id="PF18151">
    <property type="entry name" value="DUF5601"/>
    <property type="match status" value="1"/>
</dbReference>
<dbReference type="GO" id="GO:0005096">
    <property type="term" value="F:GTPase activator activity"/>
    <property type="evidence" value="ECO:0007669"/>
    <property type="project" value="UniProtKB-KW"/>
</dbReference>
<dbReference type="PROSITE" id="PS51205">
    <property type="entry name" value="VPS9"/>
    <property type="match status" value="1"/>
</dbReference>
<feature type="domain" description="Ras-GAP" evidence="8">
    <location>
        <begin position="153"/>
        <end position="353"/>
    </location>
</feature>
<gene>
    <name evidence="10" type="primary">RvY_01163-1</name>
    <name evidence="10" type="synonym">RvY_01163.1</name>
    <name evidence="10" type="ORF">RvY_01163</name>
</gene>
<sequence>MSSPSDLINLASVLREENIFVKAETYELSRLNRQLSADTEKLYHEAWIARSQRRALELLLSQRSDLPADNCLSKLNSAATSKTVDGYRVLGYKESSYGDCLKVVRENPELLAECLVRGERSSPEKMQEALRCVLGSLYGYGLIPEDQEYSLKLLKSLIEIQLDANSNPRRLLKNVSTFSYAYKIFVDNLHETKLYLAAALHQPILQVLAEDDHILEVDANKLAFRMSSEERRKRFGDEGSEQYNLRLKEYRNRVVSRLVRLANLFIQGLVDNLFCFPPSLCWIISQVYERIQSQHPTQTTLPAIVCTDLIFAHFICPAIVQPEPYALTSDIPVSPTARLNLMQIAQILQTLAVSKWETIDAKMMDVYNFFKPDCIWRVLDGVLDMRTSDILVTPATAPDSLNRAAVFMSVSELNFLVSFLKDTSADKPGSRVPSDIFRNLVTNLPLVEPPRKRDSEISSSVSMSTLSTSASKTNLKAVLTKSFDAGNFFQSESDGLDLSPGSNGSSANHNGAVRPAEDTQVLVISLGAREMSELGLLPEQKVIAISKRRKKTRFSEDQDSFEAGSVGDDEAMSAFSVCSSIPDSASVTGHGKPSQPLPDSNDTLIAPNDGLGAVLEEMVSHHSTASSVDGVDVAMEADNLSDPVSPDISARASPTVSGRDTPSPPPDNPAMVDIALPPPNPVDGFGFPQKFQPRDLPVTVNKPGRADVSDKFGMFDIPDVKFDETRSTVSEAWSTEVGGSEFDAPGIAPPPAIVAEFDPMNDPVFAVAAAGGFDSENEDDRWSVDVAASVSNASQEPLEDRLAELEGEPQGQVNMVHDLLMEPIEEPVPLPVALPNPSGKYVSFANDDQFHHYPPENENEFLIGSYGSTGGGLGDRSRDFEDRARDFEDDDLTLNPFAPSTSHGHNAFGSGSVQSSCSSFSNFSGFDEPSTSSGKTHPVLEKSVSAGLFGSVDPFGQSPFNILTEHHPFEGPKGPLPGRKGSLCRETVSIIKEPSANRPSLTNQLGIKDFQISKRTSDSALSSLANSGSKEGSNKKGNFLKNIAQNLRVKQKRTSSGSGRFDLPSTPPRNMNQIKLENPFNQNNNSNYNQKPAFAPAESPDEILARYRKKPLLSANSSASSLLVNPPTSPAHSVQMDTEDHVYLMDFAGISDEIMLEAAKRKVRIVLSSFDAASVPYLKMRLSNKDIKANNSLLPFLKIQLSEAIGLQDRSLIAQLHEAIRCVKALDSRGVKKLVEALRNDYRSREVYMTYLIRSRKTLLNNLQHTGKLIKRTQRDSNVCSKYFISVCVTHFLEKRERDVHVFIRDFQRLTLSDEKSAMVENILTSLYGFMTSENLWHACTEEQCTDAREALERQILSRVYRSAMYPNDEVDIMRDQVLHEHMKRLARTLTPDHKDLKISRAYHLECPWPSAQAEIKTINAYKTPIDKVQCVVRCSATLMNLLSLAADNSVPAADDFMPALVYVLIRASPPSLLSTVQYVNTFYGNRLFGEEAYWWTQFASAIEYIKNMDYPAEGGLFR</sequence>
<evidence type="ECO:0000256" key="3">
    <source>
        <dbReference type="ARBA" id="ARBA00022468"/>
    </source>
</evidence>
<keyword evidence="4" id="KW-0254">Endocytosis</keyword>
<dbReference type="Pfam" id="PF02204">
    <property type="entry name" value="VPS9"/>
    <property type="match status" value="1"/>
</dbReference>
<dbReference type="GO" id="GO:0030139">
    <property type="term" value="C:endocytic vesicle"/>
    <property type="evidence" value="ECO:0007669"/>
    <property type="project" value="TreeGrafter"/>
</dbReference>
<dbReference type="SUPFAM" id="SSF109993">
    <property type="entry name" value="VPS9 domain"/>
    <property type="match status" value="1"/>
</dbReference>
<evidence type="ECO:0000256" key="5">
    <source>
        <dbReference type="ARBA" id="ARBA00022658"/>
    </source>
</evidence>
<dbReference type="Pfam" id="PF00616">
    <property type="entry name" value="RasGAP"/>
    <property type="match status" value="1"/>
</dbReference>
<dbReference type="PANTHER" id="PTHR23101:SF25">
    <property type="entry name" value="GTPASE-ACTIVATING PROTEIN AND VPS9 DOMAIN-CONTAINING PROTEIN 1"/>
    <property type="match status" value="1"/>
</dbReference>
<dbReference type="InterPro" id="IPR001936">
    <property type="entry name" value="RasGAP_dom"/>
</dbReference>
<evidence type="ECO:0000256" key="2">
    <source>
        <dbReference type="ARBA" id="ARBA00008489"/>
    </source>
</evidence>
<dbReference type="Proteomes" id="UP000186922">
    <property type="component" value="Unassembled WGS sequence"/>
</dbReference>
<feature type="domain" description="VPS9" evidence="9">
    <location>
        <begin position="1373"/>
        <end position="1515"/>
    </location>
</feature>
<evidence type="ECO:0000259" key="9">
    <source>
        <dbReference type="PROSITE" id="PS51205"/>
    </source>
</evidence>
<protein>
    <recommendedName>
        <fullName evidence="12">GTPase-activating protein and VPS9 domain-containing protein 1</fullName>
    </recommendedName>
</protein>
<dbReference type="EMBL" id="BDGG01000001">
    <property type="protein sequence ID" value="GAU88468.1"/>
    <property type="molecule type" value="Genomic_DNA"/>
</dbReference>
<dbReference type="SMART" id="SM00167">
    <property type="entry name" value="VPS9"/>
    <property type="match status" value="1"/>
</dbReference>
<dbReference type="Gene3D" id="1.10.246.120">
    <property type="match status" value="1"/>
</dbReference>
<organism evidence="10 11">
    <name type="scientific">Ramazzottius varieornatus</name>
    <name type="common">Water bear</name>
    <name type="synonym">Tardigrade</name>
    <dbReference type="NCBI Taxonomy" id="947166"/>
    <lineage>
        <taxon>Eukaryota</taxon>
        <taxon>Metazoa</taxon>
        <taxon>Ecdysozoa</taxon>
        <taxon>Tardigrada</taxon>
        <taxon>Eutardigrada</taxon>
        <taxon>Parachela</taxon>
        <taxon>Hypsibioidea</taxon>
        <taxon>Ramazzottiidae</taxon>
        <taxon>Ramazzottius</taxon>
    </lineage>
</organism>
<accession>A0A1D1UQQ1</accession>
<evidence type="ECO:0000256" key="7">
    <source>
        <dbReference type="SAM" id="MobiDB-lite"/>
    </source>
</evidence>
<evidence type="ECO:0008006" key="12">
    <source>
        <dbReference type="Google" id="ProtNLM"/>
    </source>
</evidence>
<dbReference type="CDD" id="cd05129">
    <property type="entry name" value="RasGAP_RAP6"/>
    <property type="match status" value="1"/>
</dbReference>
<dbReference type="PROSITE" id="PS50018">
    <property type="entry name" value="RAS_GTPASE_ACTIV_2"/>
    <property type="match status" value="1"/>
</dbReference>
<evidence type="ECO:0000259" key="8">
    <source>
        <dbReference type="PROSITE" id="PS50018"/>
    </source>
</evidence>
<keyword evidence="11" id="KW-1185">Reference proteome</keyword>
<dbReference type="GO" id="GO:0005829">
    <property type="term" value="C:cytosol"/>
    <property type="evidence" value="ECO:0007669"/>
    <property type="project" value="TreeGrafter"/>
</dbReference>
<dbReference type="GO" id="GO:0051049">
    <property type="term" value="P:regulation of transport"/>
    <property type="evidence" value="ECO:0007669"/>
    <property type="project" value="UniProtKB-ARBA"/>
</dbReference>
<dbReference type="FunFam" id="1.20.1050.80:FF:000001">
    <property type="entry name" value="GTPase-activating protein and VPS9 domain-containing protein 1 isoform X1"/>
    <property type="match status" value="1"/>
</dbReference>
<dbReference type="InterPro" id="IPR037191">
    <property type="entry name" value="VPS9_dom_sf"/>
</dbReference>
<comment type="subcellular location">
    <subcellularLocation>
        <location evidence="1">Membrane</location>
        <topology evidence="1">Peripheral membrane protein</topology>
    </subcellularLocation>
</comment>
<comment type="caution">
    <text evidence="10">The sequence shown here is derived from an EMBL/GenBank/DDBJ whole genome shotgun (WGS) entry which is preliminary data.</text>
</comment>
<keyword evidence="6" id="KW-0472">Membrane</keyword>
<dbReference type="GO" id="GO:0031267">
    <property type="term" value="F:small GTPase binding"/>
    <property type="evidence" value="ECO:0007669"/>
    <property type="project" value="TreeGrafter"/>
</dbReference>
<keyword evidence="5" id="KW-0344">Guanine-nucleotide releasing factor</keyword>
<dbReference type="Gene3D" id="1.10.506.10">
    <property type="entry name" value="GTPase Activation - p120gap, domain 1"/>
    <property type="match status" value="1"/>
</dbReference>
<dbReference type="SUPFAM" id="SSF48350">
    <property type="entry name" value="GTPase activation domain, GAP"/>
    <property type="match status" value="1"/>
</dbReference>
<name>A0A1D1UQQ1_RAMVA</name>
<feature type="region of interest" description="Disordered" evidence="7">
    <location>
        <begin position="1049"/>
        <end position="1070"/>
    </location>
</feature>
<reference evidence="10 11" key="1">
    <citation type="journal article" date="2016" name="Nat. Commun.">
        <title>Extremotolerant tardigrade genome and improved radiotolerance of human cultured cells by tardigrade-unique protein.</title>
        <authorList>
            <person name="Hashimoto T."/>
            <person name="Horikawa D.D."/>
            <person name="Saito Y."/>
            <person name="Kuwahara H."/>
            <person name="Kozuka-Hata H."/>
            <person name="Shin-I T."/>
            <person name="Minakuchi Y."/>
            <person name="Ohishi K."/>
            <person name="Motoyama A."/>
            <person name="Aizu T."/>
            <person name="Enomoto A."/>
            <person name="Kondo K."/>
            <person name="Tanaka S."/>
            <person name="Hara Y."/>
            <person name="Koshikawa S."/>
            <person name="Sagara H."/>
            <person name="Miura T."/>
            <person name="Yokobori S."/>
            <person name="Miyagawa K."/>
            <person name="Suzuki Y."/>
            <person name="Kubo T."/>
            <person name="Oyama M."/>
            <person name="Kohara Y."/>
            <person name="Fujiyama A."/>
            <person name="Arakawa K."/>
            <person name="Katayama T."/>
            <person name="Toyoda A."/>
            <person name="Kunieda T."/>
        </authorList>
    </citation>
    <scope>NUCLEOTIDE SEQUENCE [LARGE SCALE GENOMIC DNA]</scope>
    <source>
        <strain evidence="10 11">YOKOZUNA-1</strain>
    </source>
</reference>
<feature type="compositionally biased region" description="Polar residues" evidence="7">
    <location>
        <begin position="500"/>
        <end position="509"/>
    </location>
</feature>
<dbReference type="InterPro" id="IPR003123">
    <property type="entry name" value="VPS9"/>
</dbReference>
<dbReference type="InterPro" id="IPR041545">
    <property type="entry name" value="DUF5601"/>
</dbReference>
<feature type="region of interest" description="Disordered" evidence="7">
    <location>
        <begin position="639"/>
        <end position="668"/>
    </location>
</feature>
<dbReference type="GO" id="GO:0005085">
    <property type="term" value="F:guanyl-nucleotide exchange factor activity"/>
    <property type="evidence" value="ECO:0007669"/>
    <property type="project" value="UniProtKB-KW"/>
</dbReference>
<evidence type="ECO:0000256" key="1">
    <source>
        <dbReference type="ARBA" id="ARBA00004170"/>
    </source>
</evidence>
<dbReference type="OrthoDB" id="10264848at2759"/>
<proteinExistence type="inferred from homology"/>
<dbReference type="InterPro" id="IPR045046">
    <property type="entry name" value="Vps9-like"/>
</dbReference>
<dbReference type="Gene3D" id="1.20.1050.80">
    <property type="entry name" value="VPS9 domain"/>
    <property type="match status" value="1"/>
</dbReference>
<evidence type="ECO:0000256" key="6">
    <source>
        <dbReference type="ARBA" id="ARBA00023136"/>
    </source>
</evidence>
<dbReference type="GO" id="GO:0006897">
    <property type="term" value="P:endocytosis"/>
    <property type="evidence" value="ECO:0007669"/>
    <property type="project" value="UniProtKB-KW"/>
</dbReference>
<evidence type="ECO:0000313" key="10">
    <source>
        <dbReference type="EMBL" id="GAU88468.1"/>
    </source>
</evidence>